<reference evidence="1" key="1">
    <citation type="submission" date="2023-07" db="EMBL/GenBank/DDBJ databases">
        <title>Black Yeasts Isolated from many extreme environments.</title>
        <authorList>
            <person name="Coleine C."/>
            <person name="Stajich J.E."/>
            <person name="Selbmann L."/>
        </authorList>
    </citation>
    <scope>NUCLEOTIDE SEQUENCE</scope>
    <source>
        <strain evidence="1">CCFEE 5714</strain>
    </source>
</reference>
<comment type="caution">
    <text evidence="1">The sequence shown here is derived from an EMBL/GenBank/DDBJ whole genome shotgun (WGS) entry which is preliminary data.</text>
</comment>
<protein>
    <submittedName>
        <fullName evidence="1">Uncharacterized protein</fullName>
    </submittedName>
</protein>
<proteinExistence type="predicted"/>
<evidence type="ECO:0000313" key="1">
    <source>
        <dbReference type="EMBL" id="KAK3712601.1"/>
    </source>
</evidence>
<keyword evidence="2" id="KW-1185">Reference proteome</keyword>
<dbReference type="Proteomes" id="UP001281147">
    <property type="component" value="Unassembled WGS sequence"/>
</dbReference>
<dbReference type="EMBL" id="JAUTXU010000069">
    <property type="protein sequence ID" value="KAK3712601.1"/>
    <property type="molecule type" value="Genomic_DNA"/>
</dbReference>
<accession>A0ACC3NA72</accession>
<organism evidence="1 2">
    <name type="scientific">Vermiconidia calcicola</name>
    <dbReference type="NCBI Taxonomy" id="1690605"/>
    <lineage>
        <taxon>Eukaryota</taxon>
        <taxon>Fungi</taxon>
        <taxon>Dikarya</taxon>
        <taxon>Ascomycota</taxon>
        <taxon>Pezizomycotina</taxon>
        <taxon>Dothideomycetes</taxon>
        <taxon>Dothideomycetidae</taxon>
        <taxon>Mycosphaerellales</taxon>
        <taxon>Extremaceae</taxon>
        <taxon>Vermiconidia</taxon>
    </lineage>
</organism>
<name>A0ACC3NA72_9PEZI</name>
<sequence>MSDDQQPQSPARSGRRSSFAGQTFADLFGTGRSSASRPSNENSPPQQAPGPITQAAARAQGRRLSVTTLGLSGSPNQTSPFDNFRNRQGSISSGSTDESAIAEDDGPAREPHPTPASPFARRTSFGARALRDIRTSSVGSGGGGSGSGSPPGQNGTRSPHATSSNGTATRKPSSAHNGTISARDAKGRGTNEGFNWSDNFRTRAERTSSIVGQGGGGPPALERPNHSRAKSVAVMEPPPAAAMPKPKEQKRPDHFQERILKGDFYMD</sequence>
<evidence type="ECO:0000313" key="2">
    <source>
        <dbReference type="Proteomes" id="UP001281147"/>
    </source>
</evidence>
<gene>
    <name evidence="1" type="ORF">LTR37_009044</name>
</gene>